<keyword evidence="4" id="KW-0347">Helicase</keyword>
<dbReference type="InterPro" id="IPR036844">
    <property type="entry name" value="Hint_dom_sf"/>
</dbReference>
<evidence type="ECO:0000256" key="8">
    <source>
        <dbReference type="ARBA" id="ARBA00034617"/>
    </source>
</evidence>
<evidence type="ECO:0000256" key="9">
    <source>
        <dbReference type="ARBA" id="ARBA00034808"/>
    </source>
</evidence>
<comment type="similarity">
    <text evidence="1">Belongs to the helicase family. UvrD subfamily.</text>
</comment>
<dbReference type="GO" id="GO:0005524">
    <property type="term" value="F:ATP binding"/>
    <property type="evidence" value="ECO:0007669"/>
    <property type="project" value="UniProtKB-KW"/>
</dbReference>
<evidence type="ECO:0000256" key="2">
    <source>
        <dbReference type="ARBA" id="ARBA00022741"/>
    </source>
</evidence>
<dbReference type="Gene3D" id="3.40.50.300">
    <property type="entry name" value="P-loop containing nucleotide triphosphate hydrolases"/>
    <property type="match status" value="2"/>
</dbReference>
<dbReference type="InterPro" id="IPR003586">
    <property type="entry name" value="Hint_dom_C"/>
</dbReference>
<dbReference type="GO" id="GO:0016787">
    <property type="term" value="F:hydrolase activity"/>
    <property type="evidence" value="ECO:0007669"/>
    <property type="project" value="UniProtKB-KW"/>
</dbReference>
<comment type="catalytic activity">
    <reaction evidence="10">
        <text>ATP + H2O = ADP + phosphate + H(+)</text>
        <dbReference type="Rhea" id="RHEA:13065"/>
        <dbReference type="ChEBI" id="CHEBI:15377"/>
        <dbReference type="ChEBI" id="CHEBI:15378"/>
        <dbReference type="ChEBI" id="CHEBI:30616"/>
        <dbReference type="ChEBI" id="CHEBI:43474"/>
        <dbReference type="ChEBI" id="CHEBI:456216"/>
        <dbReference type="EC" id="5.6.2.4"/>
    </reaction>
</comment>
<keyword evidence="2" id="KW-0547">Nucleotide-binding</keyword>
<dbReference type="InterPro" id="IPR014017">
    <property type="entry name" value="DNA_helicase_UvrD-like_C"/>
</dbReference>
<protein>
    <recommendedName>
        <fullName evidence="9">DNA 3'-5' helicase</fullName>
        <ecNumber evidence="9">5.6.2.4</ecNumber>
    </recommendedName>
</protein>
<dbReference type="SUPFAM" id="SSF52540">
    <property type="entry name" value="P-loop containing nucleoside triphosphate hydrolases"/>
    <property type="match status" value="3"/>
</dbReference>
<dbReference type="Gene3D" id="1.10.486.10">
    <property type="entry name" value="PCRA, domain 4"/>
    <property type="match status" value="1"/>
</dbReference>
<dbReference type="InterPro" id="IPR027417">
    <property type="entry name" value="P-loop_NTPase"/>
</dbReference>
<keyword evidence="6" id="KW-0238">DNA-binding</keyword>
<dbReference type="NCBIfam" id="TIGR01443">
    <property type="entry name" value="intein_Cterm"/>
    <property type="match status" value="1"/>
</dbReference>
<keyword evidence="7" id="KW-0413">Isomerase</keyword>
<dbReference type="CDD" id="cd18807">
    <property type="entry name" value="SF1_C_UvrD"/>
    <property type="match status" value="1"/>
</dbReference>
<evidence type="ECO:0000256" key="3">
    <source>
        <dbReference type="ARBA" id="ARBA00022801"/>
    </source>
</evidence>
<dbReference type="Gene3D" id="2.170.16.10">
    <property type="entry name" value="Hedgehog/Intein (Hint) domain"/>
    <property type="match status" value="2"/>
</dbReference>
<dbReference type="Pfam" id="PF00580">
    <property type="entry name" value="UvrD-helicase"/>
    <property type="match status" value="1"/>
</dbReference>
<dbReference type="InterPro" id="IPR000212">
    <property type="entry name" value="DNA_helicase_UvrD/REP"/>
</dbReference>
<evidence type="ECO:0000256" key="7">
    <source>
        <dbReference type="ARBA" id="ARBA00023235"/>
    </source>
</evidence>
<evidence type="ECO:0000256" key="10">
    <source>
        <dbReference type="ARBA" id="ARBA00048988"/>
    </source>
</evidence>
<feature type="region of interest" description="Disordered" evidence="11">
    <location>
        <begin position="1016"/>
        <end position="1060"/>
    </location>
</feature>
<feature type="domain" description="Hint" evidence="12">
    <location>
        <begin position="582"/>
        <end position="628"/>
    </location>
</feature>
<evidence type="ECO:0000313" key="13">
    <source>
        <dbReference type="EMBL" id="CAB4545576.1"/>
    </source>
</evidence>
<gene>
    <name evidence="13" type="ORF">UFOPK1493_00650</name>
</gene>
<dbReference type="PANTHER" id="PTHR11070">
    <property type="entry name" value="UVRD / RECB / PCRA DNA HELICASE FAMILY MEMBER"/>
    <property type="match status" value="1"/>
</dbReference>
<feature type="compositionally biased region" description="Basic and acidic residues" evidence="11">
    <location>
        <begin position="1029"/>
        <end position="1038"/>
    </location>
</feature>
<dbReference type="Pfam" id="PF21196">
    <property type="entry name" value="PcrA_UvrD_tudor"/>
    <property type="match status" value="1"/>
</dbReference>
<dbReference type="PANTHER" id="PTHR11070:SF2">
    <property type="entry name" value="ATP-DEPENDENT DNA HELICASE SRS2"/>
    <property type="match status" value="1"/>
</dbReference>
<dbReference type="CDD" id="cd17932">
    <property type="entry name" value="DEXQc_UvrD"/>
    <property type="match status" value="1"/>
</dbReference>
<dbReference type="Gene3D" id="1.10.10.160">
    <property type="match status" value="1"/>
</dbReference>
<dbReference type="GO" id="GO:0033202">
    <property type="term" value="C:DNA helicase complex"/>
    <property type="evidence" value="ECO:0007669"/>
    <property type="project" value="TreeGrafter"/>
</dbReference>
<dbReference type="FunFam" id="1.10.10.160:FF:000001">
    <property type="entry name" value="ATP-dependent DNA helicase"/>
    <property type="match status" value="1"/>
</dbReference>
<sequence length="1138" mass="126455">MSDLRLFDDAPPDPEEPRQRRGLVLEGLNPDQLDAVVHRGGPLLVVAGAGSGKTRVLTHRIAHLVDEGVHPMQILAITFTNKAAGEMRERVAALVGPVAMKMWVSTFHSACVRILRANADRLGYPRTFSIYDQADAQRLTGYVIRDLGLDAKRFTPRGVHGIISLWKNELVTPDDAAVRAANIFDRKHAEVYREYQLRLHRAGAMDFDDLLMQTVQLFRQHPDVLESYRQRFRHILIDEYQDTNVAQNELAVLLAKESGEITAVGDSDQCLPWGTLVSSASGPVAIQEIETGTEVHGTGGRAEAVHRPVRHRQDGIHHGPLVRLTTSSGATLAATPWHILPVRMAAEPGSWFVYLMYRADRGYRVGVTTTSRAGQRGRQELGYFVRSNREGADALWILRVVDTRAEAAYWESWFAARYGLPTACFHAIGRSGMAMDDAWLTSLYADLDTTTAAKWLMEDELLHPEFPHHRPQNGARRQTLNLTMFSDQRMDVAYHRIQWSSNRQEIAERLERAGHAIRDGKGPNRRFETSRKSYQDAVALARSVAEAGGLMLRRRISIDGEIVDLMPISHARVGMAVFVEHDGRFVAEEITAVGLEDHSGPVYDLEVEHTHTYVANGILVHNSIYGFRGADVRNINELEDQFPDLTTIVLDQNYRSTQVILDAANAVIANNQSKTKKRLWSELGTGDRIVRYQADDEHDEAQWVARTIHTLHESDAQQWREIAVFYRTNAQARVLEEALIRIGIPYKVVGGTRFYDRREIKDAMAYLRAVVNPADEVSVKRVLNVPKRGVGDTSVAKIDALAAAAGISFTDAMRRASDAGVSGPALRGVEAFVKLLDDLGQMVVEPSEDDPDGVPPAGPADVLQNALELSGYLAELEAEASVEANGRLENLGELVGSAREYTRVDEFLEQVALVADTDELDSDNRVVLMTLHSAKGLEFPNVFLLGMEEGVFPHTRALTEPSELEEERRLAYVGITRAQRRLHVTHAWSRSLFGSTQYNPPSRFLDEIPADLIEVKGGGSGRGSWGRSSYRDRDRRTSEPPAYRRRSALSSYDPDDDAAEAHRERVVEAALRAGRSQPTPSGAESLGLQVGDDVEHPTFGEGIILEIRGEGDRAEATVRFPGVGTKHLSLAWAPLKKL</sequence>
<dbReference type="EC" id="5.6.2.4" evidence="9"/>
<dbReference type="GO" id="GO:0000725">
    <property type="term" value="P:recombinational repair"/>
    <property type="evidence" value="ECO:0007669"/>
    <property type="project" value="TreeGrafter"/>
</dbReference>
<organism evidence="13">
    <name type="scientific">freshwater metagenome</name>
    <dbReference type="NCBI Taxonomy" id="449393"/>
    <lineage>
        <taxon>unclassified sequences</taxon>
        <taxon>metagenomes</taxon>
        <taxon>ecological metagenomes</taxon>
    </lineage>
</organism>
<dbReference type="AlphaFoldDB" id="A0A6J6C311"/>
<dbReference type="GO" id="GO:0005829">
    <property type="term" value="C:cytosol"/>
    <property type="evidence" value="ECO:0007669"/>
    <property type="project" value="TreeGrafter"/>
</dbReference>
<dbReference type="CDD" id="cd00081">
    <property type="entry name" value="Hint"/>
    <property type="match status" value="2"/>
</dbReference>
<dbReference type="GO" id="GO:0003677">
    <property type="term" value="F:DNA binding"/>
    <property type="evidence" value="ECO:0007669"/>
    <property type="project" value="UniProtKB-KW"/>
</dbReference>
<name>A0A6J6C311_9ZZZZ</name>
<accession>A0A6J6C311</accession>
<evidence type="ECO:0000256" key="4">
    <source>
        <dbReference type="ARBA" id="ARBA00022806"/>
    </source>
</evidence>
<dbReference type="InterPro" id="IPR013986">
    <property type="entry name" value="DExx_box_DNA_helicase_dom_sf"/>
</dbReference>
<evidence type="ECO:0000256" key="5">
    <source>
        <dbReference type="ARBA" id="ARBA00022840"/>
    </source>
</evidence>
<dbReference type="GO" id="GO:0043138">
    <property type="term" value="F:3'-5' DNA helicase activity"/>
    <property type="evidence" value="ECO:0007669"/>
    <property type="project" value="UniProtKB-EC"/>
</dbReference>
<dbReference type="InterPro" id="IPR030934">
    <property type="entry name" value="Intein_C"/>
</dbReference>
<dbReference type="EMBL" id="CAEZSR010000014">
    <property type="protein sequence ID" value="CAB4545576.1"/>
    <property type="molecule type" value="Genomic_DNA"/>
</dbReference>
<dbReference type="SMART" id="SM00305">
    <property type="entry name" value="HintC"/>
    <property type="match status" value="1"/>
</dbReference>
<comment type="catalytic activity">
    <reaction evidence="8">
        <text>Couples ATP hydrolysis with the unwinding of duplex DNA by translocating in the 3'-5' direction.</text>
        <dbReference type="EC" id="5.6.2.4"/>
    </reaction>
</comment>
<dbReference type="InterPro" id="IPR014016">
    <property type="entry name" value="UvrD-like_ATP-bd"/>
</dbReference>
<keyword evidence="5" id="KW-0067">ATP-binding</keyword>
<proteinExistence type="inferred from homology"/>
<evidence type="ECO:0000256" key="6">
    <source>
        <dbReference type="ARBA" id="ARBA00023125"/>
    </source>
</evidence>
<evidence type="ECO:0000259" key="12">
    <source>
        <dbReference type="SMART" id="SM00305"/>
    </source>
</evidence>
<reference evidence="13" key="1">
    <citation type="submission" date="2020-05" db="EMBL/GenBank/DDBJ databases">
        <authorList>
            <person name="Chiriac C."/>
            <person name="Salcher M."/>
            <person name="Ghai R."/>
            <person name="Kavagutti S V."/>
        </authorList>
    </citation>
    <scope>NUCLEOTIDE SEQUENCE</scope>
</reference>
<keyword evidence="3" id="KW-0378">Hydrolase</keyword>
<evidence type="ECO:0000256" key="11">
    <source>
        <dbReference type="SAM" id="MobiDB-lite"/>
    </source>
</evidence>
<dbReference type="Pfam" id="PF13361">
    <property type="entry name" value="UvrD_C"/>
    <property type="match status" value="1"/>
</dbReference>
<dbReference type="SUPFAM" id="SSF51294">
    <property type="entry name" value="Hedgehog/intein (Hint) domain"/>
    <property type="match status" value="1"/>
</dbReference>
<evidence type="ECO:0000256" key="1">
    <source>
        <dbReference type="ARBA" id="ARBA00009922"/>
    </source>
</evidence>